<proteinExistence type="predicted"/>
<reference evidence="1 2" key="1">
    <citation type="submission" date="2007-06" db="EMBL/GenBank/DDBJ databases">
        <title>The Genome Sequence of Coccidioides posadasii RMSCC_3488.</title>
        <authorList>
            <consortium name="Coccidioides Genome Resources Consortium"/>
            <consortium name="The Broad Institute Genome Sequencing Platform"/>
            <person name="Henn M.R."/>
            <person name="Sykes S."/>
            <person name="Young S."/>
            <person name="Jaffe D."/>
            <person name="Berlin A."/>
            <person name="Alvarez P."/>
            <person name="Butler J."/>
            <person name="Gnerre S."/>
            <person name="Grabherr M."/>
            <person name="Mauceli E."/>
            <person name="Brockman W."/>
            <person name="Kodira C."/>
            <person name="Alvarado L."/>
            <person name="Zeng Q."/>
            <person name="Crawford M."/>
            <person name="Antoine C."/>
            <person name="Devon K."/>
            <person name="Galgiani J."/>
            <person name="Orsborn K."/>
            <person name="Lewis M.L."/>
            <person name="Nusbaum C."/>
            <person name="Galagan J."/>
            <person name="Birren B."/>
        </authorList>
    </citation>
    <scope>NUCLEOTIDE SEQUENCE [LARGE SCALE GENOMIC DNA]</scope>
    <source>
        <strain evidence="1 2">RMSCC 3488</strain>
    </source>
</reference>
<name>A0A0J6F1L4_COCPO</name>
<dbReference type="Proteomes" id="UP000054567">
    <property type="component" value="Unassembled WGS sequence"/>
</dbReference>
<evidence type="ECO:0000313" key="1">
    <source>
        <dbReference type="EMBL" id="KMM63978.1"/>
    </source>
</evidence>
<reference evidence="2" key="2">
    <citation type="journal article" date="2009" name="Genome Res.">
        <title>Comparative genomic analyses of the human fungal pathogens Coccidioides and their relatives.</title>
        <authorList>
            <person name="Sharpton T.J."/>
            <person name="Stajich J.E."/>
            <person name="Rounsley S.D."/>
            <person name="Gardner M.J."/>
            <person name="Wortman J.R."/>
            <person name="Jordar V.S."/>
            <person name="Maiti R."/>
            <person name="Kodira C.D."/>
            <person name="Neafsey D.E."/>
            <person name="Zeng Q."/>
            <person name="Hung C.-Y."/>
            <person name="McMahan C."/>
            <person name="Muszewska A."/>
            <person name="Grynberg M."/>
            <person name="Mandel M.A."/>
            <person name="Kellner E.M."/>
            <person name="Barker B.M."/>
            <person name="Galgiani J.N."/>
            <person name="Orbach M.J."/>
            <person name="Kirkland T.N."/>
            <person name="Cole G.T."/>
            <person name="Henn M.R."/>
            <person name="Birren B.W."/>
            <person name="Taylor J.W."/>
        </authorList>
    </citation>
    <scope>NUCLEOTIDE SEQUENCE [LARGE SCALE GENOMIC DNA]</scope>
    <source>
        <strain evidence="2">RMSCC 3488</strain>
    </source>
</reference>
<organism evidence="1 2">
    <name type="scientific">Coccidioides posadasii RMSCC 3488</name>
    <dbReference type="NCBI Taxonomy" id="454284"/>
    <lineage>
        <taxon>Eukaryota</taxon>
        <taxon>Fungi</taxon>
        <taxon>Dikarya</taxon>
        <taxon>Ascomycota</taxon>
        <taxon>Pezizomycotina</taxon>
        <taxon>Eurotiomycetes</taxon>
        <taxon>Eurotiomycetidae</taxon>
        <taxon>Onygenales</taxon>
        <taxon>Onygenaceae</taxon>
        <taxon>Coccidioides</taxon>
    </lineage>
</organism>
<sequence>MPRIFDVYDVESGYDPGKCLGAASISTTGLPVPHPTSMTRLLILSLVSTSLMMDLKLALWERASLYRFTSYSFMPYDHSFRIANGKMAASESHRTPAASTCEDIVKHHQHMCRRNDLWTFHNYQLATGRVGDGVATEVFMEHYFALAMRVNVQQRCSPILNNEAMLTETKVLRRPFATDSGAAGNQDTGPPCGLAAFKFFCFYPSLNWSTLIRQFGPSIAVIVARKTGSRTSFVPLN</sequence>
<gene>
    <name evidence="1" type="ORF">CPAG_00330</name>
</gene>
<evidence type="ECO:0000313" key="2">
    <source>
        <dbReference type="Proteomes" id="UP000054567"/>
    </source>
</evidence>
<accession>A0A0J6F1L4</accession>
<protein>
    <submittedName>
        <fullName evidence="1">Uncharacterized protein</fullName>
    </submittedName>
</protein>
<dbReference type="VEuPathDB" id="FungiDB:CPAG_00330"/>
<dbReference type="EMBL" id="DS268109">
    <property type="protein sequence ID" value="KMM63978.1"/>
    <property type="molecule type" value="Genomic_DNA"/>
</dbReference>
<dbReference type="AlphaFoldDB" id="A0A0J6F1L4"/>
<reference evidence="2" key="3">
    <citation type="journal article" date="2010" name="Genome Res.">
        <title>Population genomic sequencing of Coccidioides fungi reveals recent hybridization and transposon control.</title>
        <authorList>
            <person name="Neafsey D.E."/>
            <person name="Barker B.M."/>
            <person name="Sharpton T.J."/>
            <person name="Stajich J.E."/>
            <person name="Park D.J."/>
            <person name="Whiston E."/>
            <person name="Hung C.-Y."/>
            <person name="McMahan C."/>
            <person name="White J."/>
            <person name="Sykes S."/>
            <person name="Heiman D."/>
            <person name="Young S."/>
            <person name="Zeng Q."/>
            <person name="Abouelleil A."/>
            <person name="Aftuck L."/>
            <person name="Bessette D."/>
            <person name="Brown A."/>
            <person name="FitzGerald M."/>
            <person name="Lui A."/>
            <person name="Macdonald J.P."/>
            <person name="Priest M."/>
            <person name="Orbach M.J."/>
            <person name="Galgiani J.N."/>
            <person name="Kirkland T.N."/>
            <person name="Cole G.T."/>
            <person name="Birren B.W."/>
            <person name="Henn M.R."/>
            <person name="Taylor J.W."/>
            <person name="Rounsley S.D."/>
        </authorList>
    </citation>
    <scope>NUCLEOTIDE SEQUENCE [LARGE SCALE GENOMIC DNA]</scope>
    <source>
        <strain evidence="2">RMSCC 3488</strain>
    </source>
</reference>